<gene>
    <name evidence="1" type="primary">RAD18</name>
    <name evidence="1" type="ORF">LOY88_001443</name>
</gene>
<organism evidence="1">
    <name type="scientific">Ophidiomyces ophidiicola</name>
    <dbReference type="NCBI Taxonomy" id="1387563"/>
    <lineage>
        <taxon>Eukaryota</taxon>
        <taxon>Fungi</taxon>
        <taxon>Dikarya</taxon>
        <taxon>Ascomycota</taxon>
        <taxon>Pezizomycotina</taxon>
        <taxon>Eurotiomycetes</taxon>
        <taxon>Eurotiomycetidae</taxon>
        <taxon>Onygenales</taxon>
        <taxon>Onygenaceae</taxon>
        <taxon>Ophidiomyces</taxon>
    </lineage>
</organism>
<reference evidence="1" key="1">
    <citation type="journal article" date="2022" name="bioRxiv">
        <title>Population genetic analysis of Ophidiomyces ophidiicola, the causative agent of snake fungal disease, indicates recent introductions to the USA.</title>
        <authorList>
            <person name="Ladner J.T."/>
            <person name="Palmer J.M."/>
            <person name="Ettinger C.L."/>
            <person name="Stajich J.E."/>
            <person name="Farrell T.M."/>
            <person name="Glorioso B.M."/>
            <person name="Lawson B."/>
            <person name="Price S.J."/>
            <person name="Stengle A.G."/>
            <person name="Grear D.A."/>
            <person name="Lorch J.M."/>
        </authorList>
    </citation>
    <scope>NUCLEOTIDE SEQUENCE</scope>
    <source>
        <strain evidence="1">NWHC 24266-5</strain>
    </source>
</reference>
<dbReference type="EC" id="2.3.2.27" evidence="1"/>
<comment type="caution">
    <text evidence="1">The sequence shown here is derived from an EMBL/GenBank/DDBJ whole genome shotgun (WGS) entry which is preliminary data.</text>
</comment>
<evidence type="ECO:0000313" key="1">
    <source>
        <dbReference type="EMBL" id="KAI2390856.1"/>
    </source>
</evidence>
<dbReference type="EMBL" id="JALBCA010000015">
    <property type="protein sequence ID" value="KAI2390856.1"/>
    <property type="molecule type" value="Genomic_DNA"/>
</dbReference>
<keyword evidence="1" id="KW-0808">Transferase</keyword>
<protein>
    <submittedName>
        <fullName evidence="1">E3 ubiquitin-protein ligase rad18</fullName>
        <ecNumber evidence="1">2.3.2.27</ecNumber>
    </submittedName>
</protein>
<accession>A0ACB8V279</accession>
<proteinExistence type="predicted"/>
<name>A0ACB8V279_9EURO</name>
<keyword evidence="1" id="KW-0012">Acyltransferase</keyword>
<sequence length="364" mass="41018">MDASFDIHDSSDWLSTPLSSLALVESALRCQEVKLRQNWAVGELVDSFKKARKGTLEFARNASKSVEEGFPEGITPKKRRIEELEGDVAQGTRRSLRRTTSQSRHQDDTVVIEDSEDDECQKNDGLVACPICHRRMKEVVVFSHLNNCPGPSSQNEPGQRKSFLHSNPRCERLPTINYSMMKDNVLRKKLRDMGLADSGPKPLLQRRHTEWLNLWNANCDSKNPKSKRELLRELEIWERSQGQASHLRTQTNTIMRKDFDGAAWSAAHGEDFKILIDNARKHHETRASSKDSEILPTGNDDNSRVSMVTRSEPLPKARGRSFDGKEGSNKSTVQDSTIESKKSDQHANSECGSQPLAVEDAAAR</sequence>